<organism evidence="2 3">
    <name type="scientific">Batillaria attramentaria</name>
    <dbReference type="NCBI Taxonomy" id="370345"/>
    <lineage>
        <taxon>Eukaryota</taxon>
        <taxon>Metazoa</taxon>
        <taxon>Spiralia</taxon>
        <taxon>Lophotrochozoa</taxon>
        <taxon>Mollusca</taxon>
        <taxon>Gastropoda</taxon>
        <taxon>Caenogastropoda</taxon>
        <taxon>Sorbeoconcha</taxon>
        <taxon>Cerithioidea</taxon>
        <taxon>Batillariidae</taxon>
        <taxon>Batillaria</taxon>
    </lineage>
</organism>
<name>A0ABD0M7J4_9CAEN</name>
<sequence>MDLSGCCKTIILKADKRRHPTGSFPENWRRITQITGRRFRVVQRVHCFYASTPPPRPAQALAGYRITNLDGELRSNYSGHHGDGECASKPAPASRQTSLLLRSSITL</sequence>
<feature type="region of interest" description="Disordered" evidence="1">
    <location>
        <begin position="76"/>
        <end position="107"/>
    </location>
</feature>
<dbReference type="EMBL" id="JACVVK020000004">
    <property type="protein sequence ID" value="KAK7507463.1"/>
    <property type="molecule type" value="Genomic_DNA"/>
</dbReference>
<reference evidence="2 3" key="1">
    <citation type="journal article" date="2023" name="Sci. Data">
        <title>Genome assembly of the Korean intertidal mud-creeper Batillaria attramentaria.</title>
        <authorList>
            <person name="Patra A.K."/>
            <person name="Ho P.T."/>
            <person name="Jun S."/>
            <person name="Lee S.J."/>
            <person name="Kim Y."/>
            <person name="Won Y.J."/>
        </authorList>
    </citation>
    <scope>NUCLEOTIDE SEQUENCE [LARGE SCALE GENOMIC DNA]</scope>
    <source>
        <strain evidence="2">Wonlab-2016</strain>
    </source>
</reference>
<dbReference type="AlphaFoldDB" id="A0ABD0M7J4"/>
<feature type="compositionally biased region" description="Polar residues" evidence="1">
    <location>
        <begin position="94"/>
        <end position="107"/>
    </location>
</feature>
<dbReference type="Proteomes" id="UP001519460">
    <property type="component" value="Unassembled WGS sequence"/>
</dbReference>
<accession>A0ABD0M7J4</accession>
<protein>
    <submittedName>
        <fullName evidence="2">Uncharacterized protein</fullName>
    </submittedName>
</protein>
<evidence type="ECO:0000256" key="1">
    <source>
        <dbReference type="SAM" id="MobiDB-lite"/>
    </source>
</evidence>
<evidence type="ECO:0000313" key="2">
    <source>
        <dbReference type="EMBL" id="KAK7507463.1"/>
    </source>
</evidence>
<proteinExistence type="predicted"/>
<evidence type="ECO:0000313" key="3">
    <source>
        <dbReference type="Proteomes" id="UP001519460"/>
    </source>
</evidence>
<comment type="caution">
    <text evidence="2">The sequence shown here is derived from an EMBL/GenBank/DDBJ whole genome shotgun (WGS) entry which is preliminary data.</text>
</comment>
<gene>
    <name evidence="2" type="ORF">BaRGS_00001398</name>
</gene>
<keyword evidence="3" id="KW-1185">Reference proteome</keyword>